<feature type="chain" id="PRO_5041486477" description="Zinc metalloproteinase" evidence="12 15">
    <location>
        <begin position="17"/>
        <end position="551"/>
    </location>
</feature>
<feature type="domain" description="CUB" evidence="17">
    <location>
        <begin position="410"/>
        <end position="533"/>
    </location>
</feature>
<dbReference type="InterPro" id="IPR000859">
    <property type="entry name" value="CUB_dom"/>
</dbReference>
<dbReference type="GO" id="GO:0005576">
    <property type="term" value="C:extracellular region"/>
    <property type="evidence" value="ECO:0007669"/>
    <property type="project" value="UniProtKB-SubCell"/>
</dbReference>
<comment type="subcellular location">
    <subcellularLocation>
        <location evidence="1 12">Secreted</location>
    </subcellularLocation>
</comment>
<dbReference type="Gene3D" id="2.60.120.290">
    <property type="entry name" value="Spermadhesin, CUB domain"/>
    <property type="match status" value="1"/>
</dbReference>
<dbReference type="InterPro" id="IPR035914">
    <property type="entry name" value="Sperma_CUB_dom_sf"/>
</dbReference>
<keyword evidence="4 14" id="KW-0645">Protease</keyword>
<evidence type="ECO:0000256" key="4">
    <source>
        <dbReference type="ARBA" id="ARBA00022670"/>
    </source>
</evidence>
<feature type="domain" description="Peptidase M12A" evidence="18">
    <location>
        <begin position="156"/>
        <end position="362"/>
    </location>
</feature>
<comment type="caution">
    <text evidence="19">The sequence shown here is derived from an EMBL/GenBank/DDBJ whole genome shotgun (WGS) entry which is preliminary data.</text>
</comment>
<dbReference type="SMART" id="SM00235">
    <property type="entry name" value="ZnMc"/>
    <property type="match status" value="1"/>
</dbReference>
<dbReference type="InterPro" id="IPR006026">
    <property type="entry name" value="Peptidase_Metallo"/>
</dbReference>
<keyword evidence="6 12" id="KW-0732">Signal</keyword>
<evidence type="ECO:0000256" key="9">
    <source>
        <dbReference type="ARBA" id="ARBA00023049"/>
    </source>
</evidence>
<keyword evidence="9 14" id="KW-0482">Metalloprotease</keyword>
<dbReference type="PRINTS" id="PR00480">
    <property type="entry name" value="ASTACIN"/>
</dbReference>
<evidence type="ECO:0000256" key="7">
    <source>
        <dbReference type="ARBA" id="ARBA00022801"/>
    </source>
</evidence>
<organism evidence="19 20">
    <name type="scientific">Steinernema hermaphroditum</name>
    <dbReference type="NCBI Taxonomy" id="289476"/>
    <lineage>
        <taxon>Eukaryota</taxon>
        <taxon>Metazoa</taxon>
        <taxon>Ecdysozoa</taxon>
        <taxon>Nematoda</taxon>
        <taxon>Chromadorea</taxon>
        <taxon>Rhabditida</taxon>
        <taxon>Tylenchina</taxon>
        <taxon>Panagrolaimomorpha</taxon>
        <taxon>Strongyloidoidea</taxon>
        <taxon>Steinernematidae</taxon>
        <taxon>Steinernema</taxon>
    </lineage>
</organism>
<dbReference type="InterPro" id="IPR034035">
    <property type="entry name" value="Astacin-like_dom"/>
</dbReference>
<evidence type="ECO:0000259" key="17">
    <source>
        <dbReference type="PROSITE" id="PS01180"/>
    </source>
</evidence>
<feature type="binding site" evidence="14">
    <location>
        <position position="261"/>
    </location>
    <ligand>
        <name>Zn(2+)</name>
        <dbReference type="ChEBI" id="CHEBI:29105"/>
        <note>catalytic</note>
    </ligand>
</feature>
<evidence type="ECO:0000256" key="11">
    <source>
        <dbReference type="ARBA" id="ARBA00023180"/>
    </source>
</evidence>
<dbReference type="GO" id="GO:0018996">
    <property type="term" value="P:molting cycle, collagen and cuticulin-based cuticle"/>
    <property type="evidence" value="ECO:0007669"/>
    <property type="project" value="InterPro"/>
</dbReference>
<feature type="binding site" evidence="14">
    <location>
        <position position="267"/>
    </location>
    <ligand>
        <name>Zn(2+)</name>
        <dbReference type="ChEBI" id="CHEBI:29105"/>
        <note>catalytic</note>
    </ligand>
</feature>
<dbReference type="GO" id="GO:0008270">
    <property type="term" value="F:zinc ion binding"/>
    <property type="evidence" value="ECO:0007669"/>
    <property type="project" value="UniProtKB-UniRule"/>
</dbReference>
<evidence type="ECO:0000256" key="12">
    <source>
        <dbReference type="PIRNR" id="PIRNR036365"/>
    </source>
</evidence>
<dbReference type="CDD" id="cd04280">
    <property type="entry name" value="ZnMc_astacin_like"/>
    <property type="match status" value="1"/>
</dbReference>
<evidence type="ECO:0000256" key="5">
    <source>
        <dbReference type="ARBA" id="ARBA00022723"/>
    </source>
</evidence>
<keyword evidence="8 14" id="KW-0862">Zinc</keyword>
<keyword evidence="20" id="KW-1185">Reference proteome</keyword>
<evidence type="ECO:0000313" key="20">
    <source>
        <dbReference type="Proteomes" id="UP001175271"/>
    </source>
</evidence>
<dbReference type="SUPFAM" id="SSF49854">
    <property type="entry name" value="Spermadhesin, CUB domain"/>
    <property type="match status" value="1"/>
</dbReference>
<evidence type="ECO:0000256" key="13">
    <source>
        <dbReference type="PROSITE-ProRule" id="PRU00059"/>
    </source>
</evidence>
<keyword evidence="7 14" id="KW-0378">Hydrolase</keyword>
<evidence type="ECO:0000313" key="19">
    <source>
        <dbReference type="EMBL" id="KAK0400918.1"/>
    </source>
</evidence>
<comment type="cofactor">
    <cofactor evidence="14 15">
        <name>Zn(2+)</name>
        <dbReference type="ChEBI" id="CHEBI:29105"/>
    </cofactor>
    <text evidence="14 15">Binds 1 zinc ion per subunit.</text>
</comment>
<dbReference type="InterPro" id="IPR001506">
    <property type="entry name" value="Peptidase_M12A"/>
</dbReference>
<dbReference type="EMBL" id="JAUCMV010000004">
    <property type="protein sequence ID" value="KAK0400918.1"/>
    <property type="molecule type" value="Genomic_DNA"/>
</dbReference>
<evidence type="ECO:0000256" key="1">
    <source>
        <dbReference type="ARBA" id="ARBA00004613"/>
    </source>
</evidence>
<comment type="caution">
    <text evidence="13">Lacks conserved residue(s) required for the propagation of feature annotation.</text>
</comment>
<evidence type="ECO:0000256" key="6">
    <source>
        <dbReference type="ARBA" id="ARBA00022729"/>
    </source>
</evidence>
<dbReference type="PIRSF" id="PIRSF036365">
    <property type="entry name" value="Astacin_nematoda"/>
    <property type="match status" value="1"/>
</dbReference>
<feature type="region of interest" description="Disordered" evidence="16">
    <location>
        <begin position="88"/>
        <end position="107"/>
    </location>
</feature>
<keyword evidence="11" id="KW-0325">Glycoprotein</keyword>
<dbReference type="Gene3D" id="3.40.390.10">
    <property type="entry name" value="Collagenase (Catalytic Domain)"/>
    <property type="match status" value="1"/>
</dbReference>
<keyword evidence="5 14" id="KW-0479">Metal-binding</keyword>
<accession>A0AA39H9W6</accession>
<evidence type="ECO:0000256" key="16">
    <source>
        <dbReference type="SAM" id="MobiDB-lite"/>
    </source>
</evidence>
<proteinExistence type="predicted"/>
<evidence type="ECO:0000256" key="15">
    <source>
        <dbReference type="RuleBase" id="RU361183"/>
    </source>
</evidence>
<dbReference type="InterPro" id="IPR000742">
    <property type="entry name" value="EGF"/>
</dbReference>
<dbReference type="AlphaFoldDB" id="A0AA39H9W6"/>
<dbReference type="InterPro" id="IPR024079">
    <property type="entry name" value="MetalloPept_cat_dom_sf"/>
</dbReference>
<dbReference type="SUPFAM" id="SSF55486">
    <property type="entry name" value="Metalloproteases ('zincins'), catalytic domain"/>
    <property type="match status" value="1"/>
</dbReference>
<evidence type="ECO:0000256" key="8">
    <source>
        <dbReference type="ARBA" id="ARBA00022833"/>
    </source>
</evidence>
<dbReference type="PROSITE" id="PS01180">
    <property type="entry name" value="CUB"/>
    <property type="match status" value="1"/>
</dbReference>
<evidence type="ECO:0000259" key="18">
    <source>
        <dbReference type="PROSITE" id="PS51864"/>
    </source>
</evidence>
<evidence type="ECO:0000256" key="3">
    <source>
        <dbReference type="ARBA" id="ARBA00022536"/>
    </source>
</evidence>
<evidence type="ECO:0000256" key="2">
    <source>
        <dbReference type="ARBA" id="ARBA00022525"/>
    </source>
</evidence>
<evidence type="ECO:0000256" key="10">
    <source>
        <dbReference type="ARBA" id="ARBA00023157"/>
    </source>
</evidence>
<protein>
    <recommendedName>
        <fullName evidence="12">Zinc metalloproteinase</fullName>
    </recommendedName>
</protein>
<feature type="binding site" evidence="14">
    <location>
        <position position="257"/>
    </location>
    <ligand>
        <name>Zn(2+)</name>
        <dbReference type="ChEBI" id="CHEBI:29105"/>
        <note>catalytic</note>
    </ligand>
</feature>
<dbReference type="PANTHER" id="PTHR10127:SF780">
    <property type="entry name" value="METALLOENDOPEPTIDASE"/>
    <property type="match status" value="1"/>
</dbReference>
<dbReference type="GO" id="GO:0006508">
    <property type="term" value="P:proteolysis"/>
    <property type="evidence" value="ECO:0007669"/>
    <property type="project" value="UniProtKB-KW"/>
</dbReference>
<dbReference type="PANTHER" id="PTHR10127">
    <property type="entry name" value="DISCOIDIN, CUB, EGF, LAMININ , AND ZINC METALLOPROTEASE DOMAIN CONTAINING"/>
    <property type="match status" value="1"/>
</dbReference>
<keyword evidence="10" id="KW-1015">Disulfide bond</keyword>
<dbReference type="PROSITE" id="PS01186">
    <property type="entry name" value="EGF_2"/>
    <property type="match status" value="1"/>
</dbReference>
<evidence type="ECO:0000256" key="14">
    <source>
        <dbReference type="PROSITE-ProRule" id="PRU01211"/>
    </source>
</evidence>
<feature type="signal peptide" evidence="12 15">
    <location>
        <begin position="1"/>
        <end position="16"/>
    </location>
</feature>
<dbReference type="Pfam" id="PF01400">
    <property type="entry name" value="Astacin"/>
    <property type="match status" value="1"/>
</dbReference>
<name>A0AA39H9W6_9BILA</name>
<dbReference type="PROSITE" id="PS51864">
    <property type="entry name" value="ASTACIN"/>
    <property type="match status" value="1"/>
</dbReference>
<feature type="active site" evidence="14">
    <location>
        <position position="258"/>
    </location>
</feature>
<keyword evidence="2 12" id="KW-0964">Secreted</keyword>
<dbReference type="GO" id="GO:0004222">
    <property type="term" value="F:metalloendopeptidase activity"/>
    <property type="evidence" value="ECO:0007669"/>
    <property type="project" value="UniProtKB-UniRule"/>
</dbReference>
<reference evidence="19" key="1">
    <citation type="submission" date="2023-06" db="EMBL/GenBank/DDBJ databases">
        <title>Genomic analysis of the entomopathogenic nematode Steinernema hermaphroditum.</title>
        <authorList>
            <person name="Schwarz E.M."/>
            <person name="Heppert J.K."/>
            <person name="Baniya A."/>
            <person name="Schwartz H.T."/>
            <person name="Tan C.-H."/>
            <person name="Antoshechkin I."/>
            <person name="Sternberg P.W."/>
            <person name="Goodrich-Blair H."/>
            <person name="Dillman A.R."/>
        </authorList>
    </citation>
    <scope>NUCLEOTIDE SEQUENCE</scope>
    <source>
        <strain evidence="19">PS9179</strain>
        <tissue evidence="19">Whole animal</tissue>
    </source>
</reference>
<keyword evidence="3" id="KW-0245">EGF-like domain</keyword>
<sequence>MRIFALLVIFFAFVNAASSSKGQTEKPLRGAALRAKTNEKYDRLNGKAPDHYQKRAEFINANKDRLNAKVKAKLDANRERFIKAREAQKKNKVPGAPADQPFTKKPRHEPSIAQINAALGLHEVFWDGDQDLNDRQLKEIFGLQQTTTPSTRGKRQTMVDSQYPDDTWTQGIPYFFDPSLPANRVAAVQTAIAFWQANTCVRFTQVSGPDASAITPVVRFFNGTGCNSPVGRETDPSVVTQDISLGDGCDPPGVAAHEIGHSLGMYHGQSRADRDQWISVNTSNVEPKFVFAYDEASSTTNNNFGMRYDMRSIMHYEPNGFAIDPNIPTMNAFDVLAQSSMGASRMPVFTDITLINYLYKCYDACASSGTVCSNGGMPNPNNCAVCQCPSGFAGNDCSAVAPASGAVGSCGGPLTATADWTDLVVTNQIGNGVWAESTIEAHCTWHIMAPAGQVVQFYVKSVGANGDNATHCSSDCHFAGVDIKWDSNKQPEGYRICCPDNYYLMAQSSDNRLVVRAYNYWFYTDFTLTYRIGKWLQWLFLHISLLTHSAQ</sequence>
<dbReference type="Proteomes" id="UP001175271">
    <property type="component" value="Unassembled WGS sequence"/>
</dbReference>
<gene>
    <name evidence="19" type="ORF">QR680_015518</name>
</gene>
<dbReference type="InterPro" id="IPR017050">
    <property type="entry name" value="Metallopeptidase_nem"/>
</dbReference>